<evidence type="ECO:0000259" key="5">
    <source>
        <dbReference type="Pfam" id="PF04542"/>
    </source>
</evidence>
<evidence type="ECO:0000256" key="2">
    <source>
        <dbReference type="ARBA" id="ARBA00023015"/>
    </source>
</evidence>
<keyword evidence="4" id="KW-0804">Transcription</keyword>
<dbReference type="Pfam" id="PF04542">
    <property type="entry name" value="Sigma70_r2"/>
    <property type="match status" value="1"/>
</dbReference>
<dbReference type="CDD" id="cd06171">
    <property type="entry name" value="Sigma70_r4"/>
    <property type="match status" value="1"/>
</dbReference>
<protein>
    <submittedName>
        <fullName evidence="7">Sigma-70 family RNA polymerase sigma factor</fullName>
    </submittedName>
</protein>
<dbReference type="InterPro" id="IPR039425">
    <property type="entry name" value="RNA_pol_sigma-70-like"/>
</dbReference>
<dbReference type="SUPFAM" id="SSF88946">
    <property type="entry name" value="Sigma2 domain of RNA polymerase sigma factors"/>
    <property type="match status" value="1"/>
</dbReference>
<dbReference type="Proteomes" id="UP000647133">
    <property type="component" value="Unassembled WGS sequence"/>
</dbReference>
<organism evidence="7 8">
    <name type="scientific">Echinicola arenosa</name>
    <dbReference type="NCBI Taxonomy" id="2774144"/>
    <lineage>
        <taxon>Bacteria</taxon>
        <taxon>Pseudomonadati</taxon>
        <taxon>Bacteroidota</taxon>
        <taxon>Cytophagia</taxon>
        <taxon>Cytophagales</taxon>
        <taxon>Cyclobacteriaceae</taxon>
        <taxon>Echinicola</taxon>
    </lineage>
</organism>
<accession>A0ABR9AJN7</accession>
<keyword evidence="2" id="KW-0805">Transcription regulation</keyword>
<dbReference type="InterPro" id="IPR013325">
    <property type="entry name" value="RNA_pol_sigma_r2"/>
</dbReference>
<dbReference type="PANTHER" id="PTHR43133:SF46">
    <property type="entry name" value="RNA POLYMERASE SIGMA-70 FACTOR ECF SUBFAMILY"/>
    <property type="match status" value="1"/>
</dbReference>
<dbReference type="NCBIfam" id="TIGR02937">
    <property type="entry name" value="sigma70-ECF"/>
    <property type="match status" value="1"/>
</dbReference>
<dbReference type="RefSeq" id="WP_192009014.1">
    <property type="nucleotide sequence ID" value="NZ_JACYTQ010000002.1"/>
</dbReference>
<dbReference type="EMBL" id="JACYTQ010000002">
    <property type="protein sequence ID" value="MBD8488120.1"/>
    <property type="molecule type" value="Genomic_DNA"/>
</dbReference>
<dbReference type="InterPro" id="IPR013249">
    <property type="entry name" value="RNA_pol_sigma70_r4_t2"/>
</dbReference>
<dbReference type="Gene3D" id="1.10.1740.10">
    <property type="match status" value="1"/>
</dbReference>
<evidence type="ECO:0000313" key="7">
    <source>
        <dbReference type="EMBL" id="MBD8488120.1"/>
    </source>
</evidence>
<evidence type="ECO:0000259" key="6">
    <source>
        <dbReference type="Pfam" id="PF08281"/>
    </source>
</evidence>
<dbReference type="Pfam" id="PF08281">
    <property type="entry name" value="Sigma70_r4_2"/>
    <property type="match status" value="1"/>
</dbReference>
<comment type="similarity">
    <text evidence="1">Belongs to the sigma-70 factor family. ECF subfamily.</text>
</comment>
<dbReference type="InterPro" id="IPR007627">
    <property type="entry name" value="RNA_pol_sigma70_r2"/>
</dbReference>
<dbReference type="Gene3D" id="1.10.10.10">
    <property type="entry name" value="Winged helix-like DNA-binding domain superfamily/Winged helix DNA-binding domain"/>
    <property type="match status" value="1"/>
</dbReference>
<evidence type="ECO:0000256" key="4">
    <source>
        <dbReference type="ARBA" id="ARBA00023163"/>
    </source>
</evidence>
<reference evidence="7 8" key="1">
    <citation type="submission" date="2020-09" db="EMBL/GenBank/DDBJ databases">
        <title>Echinicola sp. CAU 1574 isolated from sand of Sido Beach.</title>
        <authorList>
            <person name="Kim W."/>
        </authorList>
    </citation>
    <scope>NUCLEOTIDE SEQUENCE [LARGE SCALE GENOMIC DNA]</scope>
    <source>
        <strain evidence="7 8">CAU 1574</strain>
    </source>
</reference>
<keyword evidence="3" id="KW-0731">Sigma factor</keyword>
<keyword evidence="8" id="KW-1185">Reference proteome</keyword>
<name>A0ABR9AJN7_9BACT</name>
<gene>
    <name evidence="7" type="ORF">IFO69_05110</name>
</gene>
<dbReference type="InterPro" id="IPR036388">
    <property type="entry name" value="WH-like_DNA-bd_sf"/>
</dbReference>
<proteinExistence type="inferred from homology"/>
<evidence type="ECO:0000313" key="8">
    <source>
        <dbReference type="Proteomes" id="UP000647133"/>
    </source>
</evidence>
<dbReference type="InterPro" id="IPR014284">
    <property type="entry name" value="RNA_pol_sigma-70_dom"/>
</dbReference>
<dbReference type="SUPFAM" id="SSF88659">
    <property type="entry name" value="Sigma3 and sigma4 domains of RNA polymerase sigma factors"/>
    <property type="match status" value="1"/>
</dbReference>
<dbReference type="InterPro" id="IPR013324">
    <property type="entry name" value="RNA_pol_sigma_r3/r4-like"/>
</dbReference>
<comment type="caution">
    <text evidence="7">The sequence shown here is derived from an EMBL/GenBank/DDBJ whole genome shotgun (WGS) entry which is preliminary data.</text>
</comment>
<feature type="domain" description="RNA polymerase sigma-70 region 2" evidence="5">
    <location>
        <begin position="28"/>
        <end position="95"/>
    </location>
</feature>
<feature type="domain" description="RNA polymerase sigma factor 70 region 4 type 2" evidence="6">
    <location>
        <begin position="121"/>
        <end position="173"/>
    </location>
</feature>
<dbReference type="PANTHER" id="PTHR43133">
    <property type="entry name" value="RNA POLYMERASE ECF-TYPE SIGMA FACTO"/>
    <property type="match status" value="1"/>
</dbReference>
<evidence type="ECO:0000256" key="1">
    <source>
        <dbReference type="ARBA" id="ARBA00010641"/>
    </source>
</evidence>
<evidence type="ECO:0000256" key="3">
    <source>
        <dbReference type="ARBA" id="ARBA00023082"/>
    </source>
</evidence>
<sequence>MFIRKTFTTEADIIKGCLQGNRNAQKHLYDQYAGKFLAICRRYIKDRDLAEDVMIEGFMKIFEKLTQYESKGSFEGWMKRIIVTQSLLTLRKNQKLSMEVNLEHHLEAGMPHYEFVDMEANELMEMIQELPVGYKTVFNLYAIEGYSHAEVSDLLGISENTSKSQLSRARALLKEKITQIQSKERSING</sequence>